<organism evidence="1 2">
    <name type="scientific">Caerostris darwini</name>
    <dbReference type="NCBI Taxonomy" id="1538125"/>
    <lineage>
        <taxon>Eukaryota</taxon>
        <taxon>Metazoa</taxon>
        <taxon>Ecdysozoa</taxon>
        <taxon>Arthropoda</taxon>
        <taxon>Chelicerata</taxon>
        <taxon>Arachnida</taxon>
        <taxon>Araneae</taxon>
        <taxon>Araneomorphae</taxon>
        <taxon>Entelegynae</taxon>
        <taxon>Araneoidea</taxon>
        <taxon>Araneidae</taxon>
        <taxon>Caerostris</taxon>
    </lineage>
</organism>
<accession>A0AAV4M3D1</accession>
<sequence>MSTTLQKDQMQSIVSMSVSTFVANLRIRVLLDLGAFKMSCTYSNMLTKVDCGVANAFWRMLRFKCIDVSLSPSATFMHGAFPSSKQLLYHGRLSRFSDVIQQPI</sequence>
<name>A0AAV4M3D1_9ARAC</name>
<gene>
    <name evidence="1" type="ORF">CDAR_369691</name>
</gene>
<evidence type="ECO:0000313" key="1">
    <source>
        <dbReference type="EMBL" id="GIX66952.1"/>
    </source>
</evidence>
<evidence type="ECO:0000313" key="2">
    <source>
        <dbReference type="Proteomes" id="UP001054837"/>
    </source>
</evidence>
<protein>
    <submittedName>
        <fullName evidence="1">Uncharacterized protein</fullName>
    </submittedName>
</protein>
<comment type="caution">
    <text evidence="1">The sequence shown here is derived from an EMBL/GenBank/DDBJ whole genome shotgun (WGS) entry which is preliminary data.</text>
</comment>
<dbReference type="Proteomes" id="UP001054837">
    <property type="component" value="Unassembled WGS sequence"/>
</dbReference>
<reference evidence="1 2" key="1">
    <citation type="submission" date="2021-06" db="EMBL/GenBank/DDBJ databases">
        <title>Caerostris darwini draft genome.</title>
        <authorList>
            <person name="Kono N."/>
            <person name="Arakawa K."/>
        </authorList>
    </citation>
    <scope>NUCLEOTIDE SEQUENCE [LARGE SCALE GENOMIC DNA]</scope>
</reference>
<keyword evidence="2" id="KW-1185">Reference proteome</keyword>
<dbReference type="AlphaFoldDB" id="A0AAV4M3D1"/>
<dbReference type="EMBL" id="BPLQ01000040">
    <property type="protein sequence ID" value="GIX66952.1"/>
    <property type="molecule type" value="Genomic_DNA"/>
</dbReference>
<proteinExistence type="predicted"/>